<comment type="caution">
    <text evidence="4">The sequence shown here is derived from an EMBL/GenBank/DDBJ whole genome shotgun (WGS) entry which is preliminary data.</text>
</comment>
<reference evidence="4 5" key="1">
    <citation type="submission" date="2019-02" db="EMBL/GenBank/DDBJ databases">
        <title>Genome sequencing of the rare red list fungi Bondarzewia mesenterica.</title>
        <authorList>
            <person name="Buettner E."/>
            <person name="Kellner H."/>
        </authorList>
    </citation>
    <scope>NUCLEOTIDE SEQUENCE [LARGE SCALE GENOMIC DNA]</scope>
    <source>
        <strain evidence="4 5">DSM 108281</strain>
    </source>
</reference>
<keyword evidence="1" id="KW-0862">Zinc</keyword>
<evidence type="ECO:0000259" key="3">
    <source>
        <dbReference type="PROSITE" id="PS50157"/>
    </source>
</evidence>
<feature type="region of interest" description="Disordered" evidence="2">
    <location>
        <begin position="231"/>
        <end position="279"/>
    </location>
</feature>
<evidence type="ECO:0000256" key="2">
    <source>
        <dbReference type="SAM" id="MobiDB-lite"/>
    </source>
</evidence>
<feature type="region of interest" description="Disordered" evidence="2">
    <location>
        <begin position="298"/>
        <end position="317"/>
    </location>
</feature>
<organism evidence="4 5">
    <name type="scientific">Bondarzewia mesenterica</name>
    <dbReference type="NCBI Taxonomy" id="1095465"/>
    <lineage>
        <taxon>Eukaryota</taxon>
        <taxon>Fungi</taxon>
        <taxon>Dikarya</taxon>
        <taxon>Basidiomycota</taxon>
        <taxon>Agaricomycotina</taxon>
        <taxon>Agaricomycetes</taxon>
        <taxon>Russulales</taxon>
        <taxon>Bondarzewiaceae</taxon>
        <taxon>Bondarzewia</taxon>
    </lineage>
</organism>
<evidence type="ECO:0000313" key="4">
    <source>
        <dbReference type="EMBL" id="THH14861.1"/>
    </source>
</evidence>
<dbReference type="Gene3D" id="3.30.160.60">
    <property type="entry name" value="Classic Zinc Finger"/>
    <property type="match status" value="1"/>
</dbReference>
<keyword evidence="1" id="KW-0863">Zinc-finger</keyword>
<gene>
    <name evidence="4" type="ORF">EW146_g5543</name>
</gene>
<dbReference type="Proteomes" id="UP000310158">
    <property type="component" value="Unassembled WGS sequence"/>
</dbReference>
<protein>
    <recommendedName>
        <fullName evidence="3">C2H2-type domain-containing protein</fullName>
    </recommendedName>
</protein>
<dbReference type="SMART" id="SM00355">
    <property type="entry name" value="ZnF_C2H2"/>
    <property type="match status" value="3"/>
</dbReference>
<keyword evidence="1" id="KW-0479">Metal-binding</keyword>
<sequence>MSHPVKQREGYLPKFPCEVCGAMTTKASMYRHKQLHKPDAHMFSCTYPGCNFRTLQNSNLAQHIRGHTREKYSCPAPGCNYSAVHLSTVCHHKRKFHPDMQLRSRASNAVLPALSDPRMATSSPEPVETGVATRAIDDRAMWREQTAASFCSSEASGAQSPVDNSTETVLSSRKPSPELSEFDNDDLDGAYDGDLDDVYDGDLNGIDDDNLNSVHDDDLDDALTVDRVVRTPTPKPREPEDTTQIIDTSPEGPIRLEEPPGRMLASRRGKTLPKLPTMEENPELYEKAIARLIGYVPAAREWPRTNRTRPSSPPTPP</sequence>
<dbReference type="EMBL" id="SGPL01000245">
    <property type="protein sequence ID" value="THH14861.1"/>
    <property type="molecule type" value="Genomic_DNA"/>
</dbReference>
<evidence type="ECO:0000313" key="5">
    <source>
        <dbReference type="Proteomes" id="UP000310158"/>
    </source>
</evidence>
<dbReference type="GO" id="GO:0008270">
    <property type="term" value="F:zinc ion binding"/>
    <property type="evidence" value="ECO:0007669"/>
    <property type="project" value="UniProtKB-KW"/>
</dbReference>
<proteinExistence type="predicted"/>
<feature type="region of interest" description="Disordered" evidence="2">
    <location>
        <begin position="147"/>
        <end position="196"/>
    </location>
</feature>
<dbReference type="AlphaFoldDB" id="A0A4S4LTA6"/>
<keyword evidence="5" id="KW-1185">Reference proteome</keyword>
<feature type="domain" description="C2H2-type" evidence="3">
    <location>
        <begin position="43"/>
        <end position="72"/>
    </location>
</feature>
<feature type="compositionally biased region" description="Acidic residues" evidence="2">
    <location>
        <begin position="180"/>
        <end position="196"/>
    </location>
</feature>
<dbReference type="PROSITE" id="PS50157">
    <property type="entry name" value="ZINC_FINGER_C2H2_2"/>
    <property type="match status" value="1"/>
</dbReference>
<dbReference type="OrthoDB" id="654211at2759"/>
<accession>A0A4S4LTA6</accession>
<feature type="compositionally biased region" description="Polar residues" evidence="2">
    <location>
        <begin position="147"/>
        <end position="174"/>
    </location>
</feature>
<evidence type="ECO:0000256" key="1">
    <source>
        <dbReference type="PROSITE-ProRule" id="PRU00042"/>
    </source>
</evidence>
<dbReference type="InterPro" id="IPR013087">
    <property type="entry name" value="Znf_C2H2_type"/>
</dbReference>
<name>A0A4S4LTA6_9AGAM</name>